<dbReference type="CDD" id="cd05579">
    <property type="entry name" value="STKc_MAST_like"/>
    <property type="match status" value="1"/>
</dbReference>
<feature type="region of interest" description="Disordered" evidence="9">
    <location>
        <begin position="580"/>
        <end position="711"/>
    </location>
</feature>
<feature type="domain" description="AGC-kinase C-terminal" evidence="11">
    <location>
        <begin position="1206"/>
        <end position="1268"/>
    </location>
</feature>
<keyword evidence="3" id="KW-0808">Transferase</keyword>
<feature type="domain" description="Protein kinase" evidence="10">
    <location>
        <begin position="801"/>
        <end position="1205"/>
    </location>
</feature>
<feature type="region of interest" description="Disordered" evidence="9">
    <location>
        <begin position="984"/>
        <end position="1015"/>
    </location>
</feature>
<evidence type="ECO:0000256" key="6">
    <source>
        <dbReference type="ARBA" id="ARBA00022840"/>
    </source>
</evidence>
<dbReference type="GO" id="GO:0005524">
    <property type="term" value="F:ATP binding"/>
    <property type="evidence" value="ECO:0007669"/>
    <property type="project" value="UniProtKB-KW"/>
</dbReference>
<evidence type="ECO:0000259" key="10">
    <source>
        <dbReference type="PROSITE" id="PS50011"/>
    </source>
</evidence>
<feature type="compositionally biased region" description="Polar residues" evidence="9">
    <location>
        <begin position="1736"/>
        <end position="1755"/>
    </location>
</feature>
<feature type="compositionally biased region" description="Basic and acidic residues" evidence="9">
    <location>
        <begin position="287"/>
        <end position="303"/>
    </location>
</feature>
<dbReference type="SMART" id="SM00220">
    <property type="entry name" value="S_TKc"/>
    <property type="match status" value="1"/>
</dbReference>
<comment type="caution">
    <text evidence="12">The sequence shown here is derived from an EMBL/GenBank/DDBJ whole genome shotgun (WGS) entry which is preliminary data.</text>
</comment>
<feature type="compositionally biased region" description="Low complexity" evidence="9">
    <location>
        <begin position="200"/>
        <end position="211"/>
    </location>
</feature>
<keyword evidence="6" id="KW-0067">ATP-binding</keyword>
<keyword evidence="4" id="KW-0547">Nucleotide-binding</keyword>
<protein>
    <recommendedName>
        <fullName evidence="1">non-specific serine/threonine protein kinase</fullName>
        <ecNumber evidence="1">2.7.11.1</ecNumber>
    </recommendedName>
</protein>
<dbReference type="Proteomes" id="UP001150569">
    <property type="component" value="Unassembled WGS sequence"/>
</dbReference>
<dbReference type="GO" id="GO:0035556">
    <property type="term" value="P:intracellular signal transduction"/>
    <property type="evidence" value="ECO:0007669"/>
    <property type="project" value="TreeGrafter"/>
</dbReference>
<comment type="catalytic activity">
    <reaction evidence="8">
        <text>L-seryl-[protein] + ATP = O-phospho-L-seryl-[protein] + ADP + H(+)</text>
        <dbReference type="Rhea" id="RHEA:17989"/>
        <dbReference type="Rhea" id="RHEA-COMP:9863"/>
        <dbReference type="Rhea" id="RHEA-COMP:11604"/>
        <dbReference type="ChEBI" id="CHEBI:15378"/>
        <dbReference type="ChEBI" id="CHEBI:29999"/>
        <dbReference type="ChEBI" id="CHEBI:30616"/>
        <dbReference type="ChEBI" id="CHEBI:83421"/>
        <dbReference type="ChEBI" id="CHEBI:456216"/>
        <dbReference type="EC" id="2.7.11.1"/>
    </reaction>
</comment>
<dbReference type="InterPro" id="IPR011009">
    <property type="entry name" value="Kinase-like_dom_sf"/>
</dbReference>
<feature type="region of interest" description="Disordered" evidence="9">
    <location>
        <begin position="1075"/>
        <end position="1173"/>
    </location>
</feature>
<feature type="compositionally biased region" description="Low complexity" evidence="9">
    <location>
        <begin position="580"/>
        <end position="594"/>
    </location>
</feature>
<feature type="compositionally biased region" description="Pro residues" evidence="9">
    <location>
        <begin position="1682"/>
        <end position="1699"/>
    </location>
</feature>
<evidence type="ECO:0000256" key="5">
    <source>
        <dbReference type="ARBA" id="ARBA00022777"/>
    </source>
</evidence>
<dbReference type="InterPro" id="IPR000961">
    <property type="entry name" value="AGC-kinase_C"/>
</dbReference>
<feature type="region of interest" description="Disordered" evidence="9">
    <location>
        <begin position="1613"/>
        <end position="1641"/>
    </location>
</feature>
<evidence type="ECO:0000256" key="9">
    <source>
        <dbReference type="SAM" id="MobiDB-lite"/>
    </source>
</evidence>
<feature type="region of interest" description="Disordered" evidence="9">
    <location>
        <begin position="1288"/>
        <end position="1392"/>
    </location>
</feature>
<comment type="catalytic activity">
    <reaction evidence="7">
        <text>L-threonyl-[protein] + ATP = O-phospho-L-threonyl-[protein] + ADP + H(+)</text>
        <dbReference type="Rhea" id="RHEA:46608"/>
        <dbReference type="Rhea" id="RHEA-COMP:11060"/>
        <dbReference type="Rhea" id="RHEA-COMP:11605"/>
        <dbReference type="ChEBI" id="CHEBI:15378"/>
        <dbReference type="ChEBI" id="CHEBI:30013"/>
        <dbReference type="ChEBI" id="CHEBI:30616"/>
        <dbReference type="ChEBI" id="CHEBI:61977"/>
        <dbReference type="ChEBI" id="CHEBI:456216"/>
        <dbReference type="EC" id="2.7.11.1"/>
    </reaction>
</comment>
<feature type="compositionally biased region" description="Acidic residues" evidence="9">
    <location>
        <begin position="1157"/>
        <end position="1168"/>
    </location>
</feature>
<feature type="compositionally biased region" description="Low complexity" evidence="9">
    <location>
        <begin position="619"/>
        <end position="651"/>
    </location>
</feature>
<evidence type="ECO:0000256" key="1">
    <source>
        <dbReference type="ARBA" id="ARBA00012513"/>
    </source>
</evidence>
<keyword evidence="13" id="KW-1185">Reference proteome</keyword>
<feature type="region of interest" description="Disordered" evidence="9">
    <location>
        <begin position="1"/>
        <end position="338"/>
    </location>
</feature>
<feature type="compositionally biased region" description="Polar residues" evidence="9">
    <location>
        <begin position="241"/>
        <end position="252"/>
    </location>
</feature>
<evidence type="ECO:0000313" key="13">
    <source>
        <dbReference type="Proteomes" id="UP001150569"/>
    </source>
</evidence>
<feature type="compositionally biased region" description="Polar residues" evidence="9">
    <location>
        <begin position="1628"/>
        <end position="1637"/>
    </location>
</feature>
<evidence type="ECO:0000256" key="4">
    <source>
        <dbReference type="ARBA" id="ARBA00022741"/>
    </source>
</evidence>
<dbReference type="Pfam" id="PF00069">
    <property type="entry name" value="Pkinase"/>
    <property type="match status" value="2"/>
</dbReference>
<feature type="compositionally biased region" description="Low complexity" evidence="9">
    <location>
        <begin position="8"/>
        <end position="24"/>
    </location>
</feature>
<dbReference type="InterPro" id="IPR008271">
    <property type="entry name" value="Ser/Thr_kinase_AS"/>
</dbReference>
<keyword evidence="2" id="KW-0723">Serine/threonine-protein kinase</keyword>
<dbReference type="FunFam" id="3.30.200.20:FF:000042">
    <property type="entry name" value="Aurora kinase A"/>
    <property type="match status" value="1"/>
</dbReference>
<dbReference type="SUPFAM" id="SSF56112">
    <property type="entry name" value="Protein kinase-like (PK-like)"/>
    <property type="match status" value="1"/>
</dbReference>
<dbReference type="EMBL" id="JANBPT010000182">
    <property type="protein sequence ID" value="KAJ1926216.1"/>
    <property type="molecule type" value="Genomic_DNA"/>
</dbReference>
<dbReference type="InterPro" id="IPR000719">
    <property type="entry name" value="Prot_kinase_dom"/>
</dbReference>
<reference evidence="12" key="1">
    <citation type="submission" date="2022-07" db="EMBL/GenBank/DDBJ databases">
        <title>Phylogenomic reconstructions and comparative analyses of Kickxellomycotina fungi.</title>
        <authorList>
            <person name="Reynolds N.K."/>
            <person name="Stajich J.E."/>
            <person name="Barry K."/>
            <person name="Grigoriev I.V."/>
            <person name="Crous P."/>
            <person name="Smith M.E."/>
        </authorList>
    </citation>
    <scope>NUCLEOTIDE SEQUENCE</scope>
    <source>
        <strain evidence="12">RSA 861</strain>
    </source>
</reference>
<feature type="compositionally biased region" description="Polar residues" evidence="9">
    <location>
        <begin position="1352"/>
        <end position="1375"/>
    </location>
</feature>
<keyword evidence="5" id="KW-0418">Kinase</keyword>
<proteinExistence type="predicted"/>
<organism evidence="12 13">
    <name type="scientific">Tieghemiomyces parasiticus</name>
    <dbReference type="NCBI Taxonomy" id="78921"/>
    <lineage>
        <taxon>Eukaryota</taxon>
        <taxon>Fungi</taxon>
        <taxon>Fungi incertae sedis</taxon>
        <taxon>Zoopagomycota</taxon>
        <taxon>Kickxellomycotina</taxon>
        <taxon>Dimargaritomycetes</taxon>
        <taxon>Dimargaritales</taxon>
        <taxon>Dimargaritaceae</taxon>
        <taxon>Tieghemiomyces</taxon>
    </lineage>
</organism>
<feature type="compositionally biased region" description="Pro residues" evidence="9">
    <location>
        <begin position="1711"/>
        <end position="1732"/>
    </location>
</feature>
<evidence type="ECO:0000256" key="3">
    <source>
        <dbReference type="ARBA" id="ARBA00022679"/>
    </source>
</evidence>
<dbReference type="Gene3D" id="3.30.200.20">
    <property type="entry name" value="Phosphorylase Kinase, domain 1"/>
    <property type="match status" value="2"/>
</dbReference>
<evidence type="ECO:0000259" key="11">
    <source>
        <dbReference type="PROSITE" id="PS51285"/>
    </source>
</evidence>
<dbReference type="PANTHER" id="PTHR24356">
    <property type="entry name" value="SERINE/THREONINE-PROTEIN KINASE"/>
    <property type="match status" value="1"/>
</dbReference>
<feature type="compositionally biased region" description="Polar residues" evidence="9">
    <location>
        <begin position="664"/>
        <end position="678"/>
    </location>
</feature>
<feature type="compositionally biased region" description="Basic residues" evidence="9">
    <location>
        <begin position="1794"/>
        <end position="1803"/>
    </location>
</feature>
<feature type="compositionally biased region" description="Polar residues" evidence="9">
    <location>
        <begin position="1769"/>
        <end position="1783"/>
    </location>
</feature>
<dbReference type="PANTHER" id="PTHR24356:SF1">
    <property type="entry name" value="SERINE_THREONINE-PROTEIN KINASE GREATWALL"/>
    <property type="match status" value="1"/>
</dbReference>
<dbReference type="OrthoDB" id="162894at2759"/>
<feature type="region of interest" description="Disordered" evidence="9">
    <location>
        <begin position="1408"/>
        <end position="1521"/>
    </location>
</feature>
<dbReference type="EC" id="2.7.11.1" evidence="1"/>
<dbReference type="PROSITE" id="PS00108">
    <property type="entry name" value="PROTEIN_KINASE_ST"/>
    <property type="match status" value="1"/>
</dbReference>
<feature type="compositionally biased region" description="Low complexity" evidence="9">
    <location>
        <begin position="1450"/>
        <end position="1479"/>
    </location>
</feature>
<name>A0A9W8A9S1_9FUNG</name>
<gene>
    <name evidence="12" type="ORF">IWQ60_003997</name>
</gene>
<evidence type="ECO:0000256" key="2">
    <source>
        <dbReference type="ARBA" id="ARBA00022527"/>
    </source>
</evidence>
<dbReference type="GO" id="GO:0004674">
    <property type="term" value="F:protein serine/threonine kinase activity"/>
    <property type="evidence" value="ECO:0007669"/>
    <property type="project" value="UniProtKB-KW"/>
</dbReference>
<evidence type="ECO:0000313" key="12">
    <source>
        <dbReference type="EMBL" id="KAJ1926216.1"/>
    </source>
</evidence>
<evidence type="ECO:0000256" key="7">
    <source>
        <dbReference type="ARBA" id="ARBA00047899"/>
    </source>
</evidence>
<dbReference type="InterPro" id="IPR050236">
    <property type="entry name" value="Ser_Thr_kinase_AGC"/>
</dbReference>
<feature type="region of interest" description="Disordered" evidence="9">
    <location>
        <begin position="1672"/>
        <end position="1811"/>
    </location>
</feature>
<dbReference type="PROSITE" id="PS50011">
    <property type="entry name" value="PROTEIN_KINASE_DOM"/>
    <property type="match status" value="1"/>
</dbReference>
<accession>A0A9W8A9S1</accession>
<evidence type="ECO:0000256" key="8">
    <source>
        <dbReference type="ARBA" id="ARBA00048679"/>
    </source>
</evidence>
<dbReference type="PROSITE" id="PS51285">
    <property type="entry name" value="AGC_KINASE_CTER"/>
    <property type="match status" value="1"/>
</dbReference>
<feature type="compositionally biased region" description="Polar residues" evidence="9">
    <location>
        <begin position="304"/>
        <end position="313"/>
    </location>
</feature>
<sequence>MDPPATPPQSSSSSPPQRSAGPGSVPTHRSPYPPFPSPVANASTSSSPGILRRQSLQPVVIGPPLASPTAFRAPLSPLGWPGKPLLRQMSADAATPIPSPVRSDTPQSLLRRDNRPRPTAAVSGKSPAENVRLSPFQVVYPHSRPPPPTERSYSLDEDRPTARNGAPFHGPREHLRPVRSFLKTLKSSLQINPAHRRPGSSRSSSSNTPQSPLVPFPPKNGFAPPSPSTAHTNLTRRAHSRTASSAKSSVHSLPQAISDRSSVDTGRHPPLSALPRTHPPRPPSPVDPRRRSQGEAAARERSHTMSPDPNNSYFPPWATTRLSRPTSAHPEPSGEARGTVAFHSAPATGKPASALRPLSVIQPKEQLKQQRKRMSLQPALAAAAAAAGSGDAPPRDLASSLDTASLTTGSWAPPGDHARNRAQRNLEISTELVDPHLVLCRICETHVPRQDLEMHSEHCAITQEYQFHLHACNRKLRRFLAAAEARHADLVHARRPDPPAQHAIALVAHVAERLLRIDGSPLHYAVRKFRKYDAELGALVAPSAGTPDPETLFLAHRVLGLLREKQASLDAYDLRLRTWSSPSSSGVHSPASPSHLTLPPGRKHPLAPSTPAAPPPSAACPSSAQPSSSQTNSHTNSTRATHPPSSASLSSGGPGAWLKRRKTGNGTDSSHFSESSPAATGDSPPLHSPDAAPGPRSSRAHQSSFSAGSTGSSKVMSLFAAMFRSGFRKTSNPGSTMAPPPPTALHPAVPTVNSPAVPTLPTSPTLQHYNLGGTSTLPPPPALPPPPPTAGPLHLPSIRDFELLKQISRGAFGKVYLCRKKTTGDLFAIKMLKKADMIRKNMVAQALTERKVLSLMRTPYVVKLYYAFHSTEYLYLVMEYLIGGDLGSLVQGMGGFAPAMARFYAAETALALHYLHTNGIIHRDLKPDNILIDGRGHVKLTDFGLSQIRVKGADPRLLAAPTAGRAYEAGNGASSVPSWLALANATSPASETPPRHPPTHSTPTDRTMSDRDPRFLGTPDYLAPELLLGTGDDHAVDWWAFGVCVFEFLTGYPPFTDDSPAAIFRNILNHDLDWPPTLDPSDPAPSAHSGLSTSPPAPIPVAGPDAGRALSTGGPMPGSSKLKEEIKPPSSGADDDDDSQRGPGFAIGSPHDLVNSEGDDDDDDDDEAYPTPVLSDDAVHLVNHLLEPEPSRRYAFQDIQGHSFFQGVDWDHIHESEAPFVPQPEDNLDTSYFELRNARPDIQRLSQVSAQNVQGASFLDSGDGAHSAGLFPLSASYTDLSILGAVRPRSRKSSLTARRPSSDPDTPASPVAASRPLAAAVEVTDAYGRSRTSSPAVGPVGGRHSPHDSRGSSRSVTPARSTASFQVRHSRSGASLRTPPGSPPTPGALNAGSHSLSLTAALAAAGPAARPNSIPASPLPDLPPLDDGSVGRRSGWLQSTPPASRRPSVRRPLLPSLVDPNTAVTAAVPAPDVSSSSSDELGPPVLLGADPEGDDMDYRSGGGDGSPTDPNDPAALQPPALGMGKRAFSSALRISPPPPPNDAQFDAFNYKNVTLLNDVNKGITSGPSTPSSPLVGPATASSPLPYASLPAQLGRTPLSPDPLVPLRTQSLAAVEPLPPPPPRPVHQHPTSAPTSAAQPLFSIPTAAPVRKPRRMSGLLPSSLLKLVTPHEDATPAAAAPASPVPANPAPTSPAPPPGPAFRRTLSSALPGPLPPQPPHLGPPRAFPAPPRHQPTDRSQSYDLGTFVRQTSTSSPHAFPHLSDGRADTPGSSDHSVSSQTVDQATAPGGGPPPSKRRVHRSKSLLHYILRN</sequence>
<dbReference type="Gene3D" id="1.10.510.10">
    <property type="entry name" value="Transferase(Phosphotransferase) domain 1"/>
    <property type="match status" value="3"/>
</dbReference>